<name>A0A6N9NLK3_9FLAO</name>
<accession>A0A6N9NLK3</accession>
<comment type="caution">
    <text evidence="1">The sequence shown here is derived from an EMBL/GenBank/DDBJ whole genome shotgun (WGS) entry which is preliminary data.</text>
</comment>
<dbReference type="EMBL" id="WWNE01000009">
    <property type="protein sequence ID" value="NBG66764.1"/>
    <property type="molecule type" value="Genomic_DNA"/>
</dbReference>
<evidence type="ECO:0008006" key="3">
    <source>
        <dbReference type="Google" id="ProtNLM"/>
    </source>
</evidence>
<proteinExistence type="predicted"/>
<gene>
    <name evidence="1" type="ORF">GQN54_11620</name>
</gene>
<organism evidence="1 2">
    <name type="scientific">Acidiluteibacter ferrifornacis</name>
    <dbReference type="NCBI Taxonomy" id="2692424"/>
    <lineage>
        <taxon>Bacteria</taxon>
        <taxon>Pseudomonadati</taxon>
        <taxon>Bacteroidota</taxon>
        <taxon>Flavobacteriia</taxon>
        <taxon>Flavobacteriales</taxon>
        <taxon>Cryomorphaceae</taxon>
        <taxon>Acidiluteibacter</taxon>
    </lineage>
</organism>
<evidence type="ECO:0000313" key="2">
    <source>
        <dbReference type="Proteomes" id="UP000470771"/>
    </source>
</evidence>
<dbReference type="Proteomes" id="UP000470771">
    <property type="component" value="Unassembled WGS sequence"/>
</dbReference>
<evidence type="ECO:0000313" key="1">
    <source>
        <dbReference type="EMBL" id="NBG66764.1"/>
    </source>
</evidence>
<reference evidence="1 2" key="1">
    <citation type="submission" date="2019-12" db="EMBL/GenBank/DDBJ databases">
        <authorList>
            <person name="Zhao J."/>
        </authorList>
    </citation>
    <scope>NUCLEOTIDE SEQUENCE [LARGE SCALE GENOMIC DNA]</scope>
    <source>
        <strain evidence="1 2">S-15</strain>
    </source>
</reference>
<dbReference type="AlphaFoldDB" id="A0A6N9NLK3"/>
<dbReference type="RefSeq" id="WP_160633721.1">
    <property type="nucleotide sequence ID" value="NZ_WWNE01000009.1"/>
</dbReference>
<keyword evidence="2" id="KW-1185">Reference proteome</keyword>
<sequence length="531" mass="58793">MKIRLPHIIAYSLCAIVLHSCTEDYFDFDKLKVEPINPELALPLINSSLSPADIFTAEEDIEVLKTDQDGLITIFYNSDAFSIDTKSIFELKNQEYSDKVTLNNVEVIALPIQGTITKSYNTSYPFENGNNTRLDSMIVKSGLLKCNLVSSFQHGGNVKITFPTFKANGVPFSFNLPINYNGNIPVYSNSSISLENFKIETSQGSSNQIPVNYELTLNYSGQPISSSDSIGITIQTENLEFDSFYGYAGQQSISFPEDTLLLNLFKNAIGGTFNLAEPKLFIQTINEFGVPLELSFSKFDATTTNSGVIPMQLAQNPISINAPSTPGDSATTTIILDKNNSNIPAVISALPKNFIYDFSVLTNPNGDVQQNFVQYSNEAKAKIDLELPLVGSVNRYALVDTLDFNFDDAGDLVKSAIFRTNITNSFPVDANLQIYFTTQDHVILDSLFDGSKQVIQSSTVDFLGKTISPNNLTIDTKVDEFTLKNIFNSEKIIIKADMSTSNAGQTIVRFYDYYRLDVKLGLKAKFNIEID</sequence>
<protein>
    <recommendedName>
        <fullName evidence="3">DUF4270 family protein</fullName>
    </recommendedName>
</protein>